<name>A0A0D8BA53_9ACTN</name>
<keyword evidence="1" id="KW-0808">Transferase</keyword>
<dbReference type="AlphaFoldDB" id="A0A0D8BA53"/>
<evidence type="ECO:0000313" key="2">
    <source>
        <dbReference type="Proteomes" id="UP000032545"/>
    </source>
</evidence>
<organism evidence="1 2">
    <name type="scientific">Frankia torreyi</name>
    <dbReference type="NCBI Taxonomy" id="1856"/>
    <lineage>
        <taxon>Bacteria</taxon>
        <taxon>Bacillati</taxon>
        <taxon>Actinomycetota</taxon>
        <taxon>Actinomycetes</taxon>
        <taxon>Frankiales</taxon>
        <taxon>Frankiaceae</taxon>
        <taxon>Frankia</taxon>
    </lineage>
</organism>
<dbReference type="PATRIC" id="fig|1502723.3.peg.4522"/>
<reference evidence="1 2" key="2">
    <citation type="journal article" date="2016" name="Genome Announc.">
        <title>Permanent Draft Genome Sequences for Two Variants of Frankia sp. Strain CpI1, the First Frankia Strain Isolated from Root Nodules of Comptonia peregrina.</title>
        <authorList>
            <person name="Oshone R."/>
            <person name="Hurst S.G.IV."/>
            <person name="Abebe-Akele F."/>
            <person name="Simpson S."/>
            <person name="Morris K."/>
            <person name="Thomas W.K."/>
            <person name="Tisa L.S."/>
        </authorList>
    </citation>
    <scope>NUCLEOTIDE SEQUENCE [LARGE SCALE GENOMIC DNA]</scope>
    <source>
        <strain evidence="2">CpI1-S</strain>
    </source>
</reference>
<protein>
    <submittedName>
        <fullName evidence="1">Thymidylate kinase</fullName>
        <ecNumber evidence="1">2.7.4.9</ecNumber>
    </submittedName>
</protein>
<dbReference type="InterPro" id="IPR027417">
    <property type="entry name" value="P-loop_NTPase"/>
</dbReference>
<dbReference type="Gene3D" id="3.40.50.300">
    <property type="entry name" value="P-loop containing nucleotide triphosphate hydrolases"/>
    <property type="match status" value="1"/>
</dbReference>
<dbReference type="GO" id="GO:0004798">
    <property type="term" value="F:dTMP kinase activity"/>
    <property type="evidence" value="ECO:0007669"/>
    <property type="project" value="UniProtKB-EC"/>
</dbReference>
<sequence>MSLHQCDCPPFFVLAGIDYAGKSSAMLELRGMVPELRLLSIDRSFLEPRHALITKLREQLVNDAAAPGGAYSVDFLAAMMQTGVVFLRDRLLELPSRPPVLMDSYYYKILAKCRLAGLSDHPMFGWWRAFPRPRGVILLDTPVAEAWRRSAADRAPNPLEYHGDRPDRAAFVAYQEDLRRLLLEEVGGLPLRMVTEHVDPRSTAEAVRKELLSLDDR</sequence>
<comment type="caution">
    <text evidence="1">The sequence shown here is derived from an EMBL/GenBank/DDBJ whole genome shotgun (WGS) entry which is preliminary data.</text>
</comment>
<dbReference type="EC" id="2.7.4.9" evidence="1"/>
<accession>A0A0D8BA53</accession>
<keyword evidence="2" id="KW-1185">Reference proteome</keyword>
<evidence type="ECO:0000313" key="1">
    <source>
        <dbReference type="EMBL" id="KJE21071.1"/>
    </source>
</evidence>
<gene>
    <name evidence="1" type="ORF">FF36_04576</name>
</gene>
<dbReference type="OrthoDB" id="4274321at2"/>
<dbReference type="SUPFAM" id="SSF52540">
    <property type="entry name" value="P-loop containing nucleoside triphosphate hydrolases"/>
    <property type="match status" value="1"/>
</dbReference>
<dbReference type="EMBL" id="JYFN01000044">
    <property type="protein sequence ID" value="KJE21071.1"/>
    <property type="molecule type" value="Genomic_DNA"/>
</dbReference>
<dbReference type="Proteomes" id="UP000032545">
    <property type="component" value="Unassembled WGS sequence"/>
</dbReference>
<keyword evidence="1" id="KW-0418">Kinase</keyword>
<reference evidence="2" key="1">
    <citation type="submission" date="2015-02" db="EMBL/GenBank/DDBJ databases">
        <title>Draft Genome of Frankia sp. CpI1-S.</title>
        <authorList>
            <person name="Oshone R.T."/>
            <person name="Ngom M."/>
            <person name="Ghodhbane-Gtari F."/>
            <person name="Gtari M."/>
            <person name="Morris K."/>
            <person name="Thomas K."/>
            <person name="Sen A."/>
            <person name="Tisa L.S."/>
        </authorList>
    </citation>
    <scope>NUCLEOTIDE SEQUENCE [LARGE SCALE GENOMIC DNA]</scope>
    <source>
        <strain evidence="2">CpI1-S</strain>
    </source>
</reference>
<proteinExistence type="predicted"/>